<comment type="caution">
    <text evidence="21">The sequence shown here is derived from an EMBL/GenBank/DDBJ whole genome shotgun (WGS) entry which is preliminary data.</text>
</comment>
<keyword evidence="5" id="KW-0963">Cytoplasm</keyword>
<proteinExistence type="inferred from homology"/>
<dbReference type="SUPFAM" id="SSF54368">
    <property type="entry name" value="Glutamine synthetase, N-terminal domain"/>
    <property type="match status" value="1"/>
</dbReference>
<feature type="binding site" evidence="15">
    <location>
        <position position="129"/>
    </location>
    <ligand>
        <name>Mg(2+)</name>
        <dbReference type="ChEBI" id="CHEBI:18420"/>
        <label>1</label>
    </ligand>
</feature>
<keyword evidence="7 15" id="KW-0479">Metal-binding</keyword>
<evidence type="ECO:0000256" key="1">
    <source>
        <dbReference type="ARBA" id="ARBA00004496"/>
    </source>
</evidence>
<protein>
    <recommendedName>
        <fullName evidence="4">Glutamine synthetase</fullName>
        <ecNumber evidence="3">6.3.1.2</ecNumber>
    </recommendedName>
    <alternativeName>
        <fullName evidence="12">Glutamate--ammonia ligase</fullName>
    </alternativeName>
    <alternativeName>
        <fullName evidence="11">Glutamine synthetase I alpha</fullName>
    </alternativeName>
</protein>
<dbReference type="InterPro" id="IPR008147">
    <property type="entry name" value="Gln_synt_N"/>
</dbReference>
<evidence type="ECO:0000256" key="4">
    <source>
        <dbReference type="ARBA" id="ARBA00021364"/>
    </source>
</evidence>
<dbReference type="SUPFAM" id="SSF55931">
    <property type="entry name" value="Glutamine synthetase/guanido kinase"/>
    <property type="match status" value="1"/>
</dbReference>
<dbReference type="Pfam" id="PF03951">
    <property type="entry name" value="Gln-synt_N"/>
    <property type="match status" value="1"/>
</dbReference>
<feature type="binding site" evidence="13">
    <location>
        <position position="332"/>
    </location>
    <ligand>
        <name>L-glutamate</name>
        <dbReference type="ChEBI" id="CHEBI:29985"/>
    </ligand>
</feature>
<evidence type="ECO:0000259" key="19">
    <source>
        <dbReference type="PROSITE" id="PS51986"/>
    </source>
</evidence>
<evidence type="ECO:0000256" key="7">
    <source>
        <dbReference type="ARBA" id="ARBA00022723"/>
    </source>
</evidence>
<dbReference type="Pfam" id="PF00120">
    <property type="entry name" value="Gln-synt_C"/>
    <property type="match status" value="1"/>
</dbReference>
<evidence type="ECO:0000256" key="14">
    <source>
        <dbReference type="PIRSR" id="PIRSR604809-2"/>
    </source>
</evidence>
<evidence type="ECO:0000256" key="15">
    <source>
        <dbReference type="PIRSR" id="PIRSR604809-3"/>
    </source>
</evidence>
<dbReference type="NCBIfam" id="TIGR00653">
    <property type="entry name" value="GlnA"/>
    <property type="match status" value="1"/>
</dbReference>
<dbReference type="PROSITE" id="PS51987">
    <property type="entry name" value="GS_CATALYTIC"/>
    <property type="match status" value="1"/>
</dbReference>
<reference evidence="21 22" key="1">
    <citation type="submission" date="2017-03" db="EMBL/GenBank/DDBJ databases">
        <title>Genome sequence of Clostridium hungatei DSM 14427.</title>
        <authorList>
            <person name="Poehlein A."/>
            <person name="Daniel R."/>
        </authorList>
    </citation>
    <scope>NUCLEOTIDE SEQUENCE [LARGE SCALE GENOMIC DNA]</scope>
    <source>
        <strain evidence="21 22">DSM 14427</strain>
    </source>
</reference>
<dbReference type="EC" id="6.3.1.2" evidence="3"/>
<feature type="binding site" evidence="13">
    <location>
        <position position="301"/>
    </location>
    <ligand>
        <name>L-glutamate</name>
        <dbReference type="ChEBI" id="CHEBI:29985"/>
    </ligand>
</feature>
<feature type="binding site" evidence="13">
    <location>
        <position position="295"/>
    </location>
    <ligand>
        <name>L-glutamate</name>
        <dbReference type="ChEBI" id="CHEBI:29985"/>
    </ligand>
</feature>
<dbReference type="FunFam" id="3.30.590.10:FF:000003">
    <property type="entry name" value="Glutamine synthetase 2"/>
    <property type="match status" value="1"/>
</dbReference>
<feature type="binding site" evidence="14">
    <location>
        <position position="181"/>
    </location>
    <ligand>
        <name>ATP</name>
        <dbReference type="ChEBI" id="CHEBI:30616"/>
    </ligand>
</feature>
<dbReference type="InterPro" id="IPR014746">
    <property type="entry name" value="Gln_synth/guanido_kin_cat_dom"/>
</dbReference>
<dbReference type="GO" id="GO:0005524">
    <property type="term" value="F:ATP binding"/>
    <property type="evidence" value="ECO:0007669"/>
    <property type="project" value="UniProtKB-KW"/>
</dbReference>
<dbReference type="AlphaFoldDB" id="A0A1V4SE88"/>
<feature type="modified residue" description="O-AMP-tyrosine" evidence="16">
    <location>
        <position position="370"/>
    </location>
</feature>
<dbReference type="Proteomes" id="UP000191554">
    <property type="component" value="Unassembled WGS sequence"/>
</dbReference>
<feature type="binding site" evidence="15">
    <location>
        <position position="193"/>
    </location>
    <ligand>
        <name>Mg(2+)</name>
        <dbReference type="ChEBI" id="CHEBI:18420"/>
        <label>1</label>
    </ligand>
</feature>
<evidence type="ECO:0000256" key="17">
    <source>
        <dbReference type="PROSITE-ProRule" id="PRU01330"/>
    </source>
</evidence>
<evidence type="ECO:0000256" key="11">
    <source>
        <dbReference type="ARBA" id="ARBA00030136"/>
    </source>
</evidence>
<evidence type="ECO:0000313" key="22">
    <source>
        <dbReference type="Proteomes" id="UP000191554"/>
    </source>
</evidence>
<dbReference type="SMART" id="SM01230">
    <property type="entry name" value="Gln-synt_C"/>
    <property type="match status" value="1"/>
</dbReference>
<evidence type="ECO:0000256" key="5">
    <source>
        <dbReference type="ARBA" id="ARBA00022490"/>
    </source>
</evidence>
<evidence type="ECO:0000256" key="9">
    <source>
        <dbReference type="ARBA" id="ARBA00022840"/>
    </source>
</evidence>
<sequence>MASKNDLLKFVEQNDVKFIRLQFADIFGNMKNIAITDQQLERALEEGVMFDASAIAGFSEVEQSDMLLFPDPDTFQLIPWRPQHGKVARFICDIKNYDGSQFLGDPRYILKRSEAKAKKLGYTFNIGPECEFFLFHTDAEGRPTNKTHDAAGYCDLAPSDLGENCRREICMVLEDMGFEIEASHHENAAGQHEIDFKYSDVMTAADRIMTFRMVVKIVAQRNGLHATFMPKPIYDSYGSGMHINMSLSQDGKNLFNAGENSMDISDVAKMFTAGILQHAKGITAVANPLVNSYKRFVPGFEAPVHIAWSHMNRSLLLRIPAPKGEATRIELRSPDPSCNPYLTLALLLEAGLDGMQNKLTIPAPVDINTYNLTSEQEKELGIQRLPSNLILALEEMKKDTYIREVLGEHIFLKYIAAKEAEWAAYNNIVHSWEIDRYLSTY</sequence>
<dbReference type="STRING" id="48256.CLHUN_39570"/>
<keyword evidence="6 21" id="KW-0436">Ligase</keyword>
<feature type="binding site" evidence="15">
    <location>
        <position position="131"/>
    </location>
    <ligand>
        <name>Mg(2+)</name>
        <dbReference type="ChEBI" id="CHEBI:18420"/>
        <label>1</label>
    </ligand>
</feature>
<keyword evidence="9 14" id="KW-0067">ATP-binding</keyword>
<keyword evidence="22" id="KW-1185">Reference proteome</keyword>
<keyword evidence="10 15" id="KW-0460">Magnesium</keyword>
<accession>A0A1V4SE88</accession>
<comment type="subcellular location">
    <subcellularLocation>
        <location evidence="1">Cytoplasm</location>
    </subcellularLocation>
</comment>
<keyword evidence="8 14" id="KW-0547">Nucleotide-binding</keyword>
<evidence type="ECO:0000259" key="20">
    <source>
        <dbReference type="PROSITE" id="PS51987"/>
    </source>
</evidence>
<dbReference type="GO" id="GO:0006542">
    <property type="term" value="P:glutamine biosynthetic process"/>
    <property type="evidence" value="ECO:0007669"/>
    <property type="project" value="InterPro"/>
</dbReference>
<feature type="binding site" evidence="15">
    <location>
        <position position="186"/>
    </location>
    <ligand>
        <name>Mg(2+)</name>
        <dbReference type="ChEBI" id="CHEBI:18420"/>
        <label>1</label>
    </ligand>
</feature>
<evidence type="ECO:0000256" key="6">
    <source>
        <dbReference type="ARBA" id="ARBA00022598"/>
    </source>
</evidence>
<dbReference type="GO" id="GO:0004356">
    <property type="term" value="F:glutamine synthetase activity"/>
    <property type="evidence" value="ECO:0007669"/>
    <property type="project" value="UniProtKB-EC"/>
</dbReference>
<gene>
    <name evidence="21" type="primary">glnA_2</name>
    <name evidence="21" type="ORF">CLHUN_39570</name>
</gene>
<dbReference type="RefSeq" id="WP_080066419.1">
    <property type="nucleotide sequence ID" value="NZ_MZGX01000033.1"/>
</dbReference>
<dbReference type="PANTHER" id="PTHR43785:SF12">
    <property type="entry name" value="TYPE-1 GLUTAMINE SYNTHETASE 2"/>
    <property type="match status" value="1"/>
</dbReference>
<dbReference type="GO" id="GO:0005737">
    <property type="term" value="C:cytoplasm"/>
    <property type="evidence" value="ECO:0007669"/>
    <property type="project" value="UniProtKB-SubCell"/>
</dbReference>
<dbReference type="OrthoDB" id="9807095at2"/>
<comment type="similarity">
    <text evidence="2 17 18">Belongs to the glutamine synthetase family.</text>
</comment>
<organism evidence="21 22">
    <name type="scientific">Ruminiclostridium hungatei</name>
    <name type="common">Clostridium hungatei</name>
    <dbReference type="NCBI Taxonomy" id="48256"/>
    <lineage>
        <taxon>Bacteria</taxon>
        <taxon>Bacillati</taxon>
        <taxon>Bacillota</taxon>
        <taxon>Clostridia</taxon>
        <taxon>Eubacteriales</taxon>
        <taxon>Oscillospiraceae</taxon>
        <taxon>Ruminiclostridium</taxon>
    </lineage>
</organism>
<evidence type="ECO:0000256" key="12">
    <source>
        <dbReference type="ARBA" id="ARBA00030668"/>
    </source>
</evidence>
<feature type="domain" description="GS beta-grasp" evidence="19">
    <location>
        <begin position="14"/>
        <end position="99"/>
    </location>
</feature>
<evidence type="ECO:0000256" key="16">
    <source>
        <dbReference type="PIRSR" id="PIRSR604809-50"/>
    </source>
</evidence>
<dbReference type="InterPro" id="IPR008146">
    <property type="entry name" value="Gln_synth_cat_dom"/>
</dbReference>
<evidence type="ECO:0000256" key="13">
    <source>
        <dbReference type="PIRSR" id="PIRSR604809-1"/>
    </source>
</evidence>
<keyword evidence="16" id="KW-0597">Phosphoprotein</keyword>
<evidence type="ECO:0000256" key="2">
    <source>
        <dbReference type="ARBA" id="ARBA00009897"/>
    </source>
</evidence>
<evidence type="ECO:0000256" key="18">
    <source>
        <dbReference type="RuleBase" id="RU000384"/>
    </source>
</evidence>
<dbReference type="Gene3D" id="3.10.20.70">
    <property type="entry name" value="Glutamine synthetase, N-terminal domain"/>
    <property type="match status" value="1"/>
</dbReference>
<feature type="domain" description="GS catalytic" evidence="20">
    <location>
        <begin position="106"/>
        <end position="441"/>
    </location>
</feature>
<dbReference type="PANTHER" id="PTHR43785">
    <property type="entry name" value="GAMMA-GLUTAMYLPUTRESCINE SYNTHETASE"/>
    <property type="match status" value="1"/>
</dbReference>
<feature type="binding site" evidence="15">
    <location>
        <position position="330"/>
    </location>
    <ligand>
        <name>Mg(2+)</name>
        <dbReference type="ChEBI" id="CHEBI:18420"/>
        <label>1</label>
    </ligand>
</feature>
<dbReference type="Gene3D" id="3.30.590.10">
    <property type="entry name" value="Glutamine synthetase/guanido kinase, catalytic domain"/>
    <property type="match status" value="1"/>
</dbReference>
<comment type="cofactor">
    <cofactor evidence="15">
        <name>Mg(2+)</name>
        <dbReference type="ChEBI" id="CHEBI:18420"/>
    </cofactor>
    <text evidence="15">Binds 2 Mg(2+) ions per subunit.</text>
</comment>
<evidence type="ECO:0000256" key="3">
    <source>
        <dbReference type="ARBA" id="ARBA00012937"/>
    </source>
</evidence>
<name>A0A1V4SE88_RUMHU</name>
<evidence type="ECO:0000256" key="10">
    <source>
        <dbReference type="ARBA" id="ARBA00022842"/>
    </source>
</evidence>
<dbReference type="InterPro" id="IPR036651">
    <property type="entry name" value="Gln_synt_N_sf"/>
</dbReference>
<feature type="binding site" evidence="13">
    <location>
        <position position="313"/>
    </location>
    <ligand>
        <name>L-glutamate</name>
        <dbReference type="ChEBI" id="CHEBI:29985"/>
    </ligand>
</feature>
<dbReference type="GO" id="GO:0046872">
    <property type="term" value="F:metal ion binding"/>
    <property type="evidence" value="ECO:0007669"/>
    <property type="project" value="UniProtKB-KW"/>
</dbReference>
<dbReference type="EMBL" id="MZGX01000033">
    <property type="protein sequence ID" value="OPX42170.1"/>
    <property type="molecule type" value="Genomic_DNA"/>
</dbReference>
<dbReference type="PROSITE" id="PS51986">
    <property type="entry name" value="GS_BETA_GRASP"/>
    <property type="match status" value="1"/>
</dbReference>
<feature type="binding site" evidence="14">
    <location>
        <begin position="196"/>
        <end position="198"/>
    </location>
    <ligand>
        <name>ATP</name>
        <dbReference type="ChEBI" id="CHEBI:30616"/>
    </ligand>
</feature>
<feature type="binding site" evidence="14">
    <location>
        <position position="313"/>
    </location>
    <ligand>
        <name>ATP</name>
        <dbReference type="ChEBI" id="CHEBI:30616"/>
    </ligand>
</feature>
<feature type="binding site" evidence="15">
    <location>
        <position position="242"/>
    </location>
    <ligand>
        <name>Mg(2+)</name>
        <dbReference type="ChEBI" id="CHEBI:18420"/>
        <label>1</label>
    </ligand>
</feature>
<evidence type="ECO:0000256" key="8">
    <source>
        <dbReference type="ARBA" id="ARBA00022741"/>
    </source>
</evidence>
<dbReference type="InterPro" id="IPR004809">
    <property type="entry name" value="Gln_synth_I"/>
</dbReference>
<evidence type="ECO:0000313" key="21">
    <source>
        <dbReference type="EMBL" id="OPX42170.1"/>
    </source>
</evidence>